<name>A0A9P5GZJ8_9HYPO</name>
<evidence type="ECO:0000313" key="2">
    <source>
        <dbReference type="EMBL" id="KAF7544463.1"/>
    </source>
</evidence>
<dbReference type="PANTHER" id="PTHR47784">
    <property type="entry name" value="STEROL UPTAKE CONTROL PROTEIN 2"/>
    <property type="match status" value="1"/>
</dbReference>
<comment type="caution">
    <text evidence="2">The sequence shown here is derived from an EMBL/GenBank/DDBJ whole genome shotgun (WGS) entry which is preliminary data.</text>
</comment>
<protein>
    <submittedName>
        <fullName evidence="2">Uncharacterized protein</fullName>
    </submittedName>
</protein>
<dbReference type="Proteomes" id="UP000722485">
    <property type="component" value="Unassembled WGS sequence"/>
</dbReference>
<dbReference type="AlphaFoldDB" id="A0A9P5GZJ8"/>
<dbReference type="InterPro" id="IPR021858">
    <property type="entry name" value="Fun_TF"/>
</dbReference>
<organism evidence="2 3">
    <name type="scientific">Cylindrodendrum hubeiense</name>
    <dbReference type="NCBI Taxonomy" id="595255"/>
    <lineage>
        <taxon>Eukaryota</taxon>
        <taxon>Fungi</taxon>
        <taxon>Dikarya</taxon>
        <taxon>Ascomycota</taxon>
        <taxon>Pezizomycotina</taxon>
        <taxon>Sordariomycetes</taxon>
        <taxon>Hypocreomycetidae</taxon>
        <taxon>Hypocreales</taxon>
        <taxon>Nectriaceae</taxon>
        <taxon>Cylindrodendrum</taxon>
    </lineage>
</organism>
<proteinExistence type="predicted"/>
<sequence>MQSLRLLHHYSTVVYPTLCRDDTVEVWKTVVPETAFAHEFLMHGLLAMSAMHYAHSHPDQRRQYVLVSTYYQNLALQYFSTRLNDIDDENCEAFFLLATFIFLMTMCSIADPRDSEEPISPSHIARSFMLLQGIKTILNFRPLRRWREHGPLAPLLQSWAPIKPIHSGPFLLQMDRLSNLARELDTSFDIINPQSSCLLAIESLRTIYHSTREDDTIKCVSRRIWTWPITLSNVFIDLIDKNHPVALVILAHFAALARPFEYQDWVNNQGFPALTRPVEQKDWGNQGWTINIIESVARNLDKGWQEWIVWPQRSVREGIDVEDMDITTN</sequence>
<dbReference type="InterPro" id="IPR053157">
    <property type="entry name" value="Sterol_Uptake_Regulator"/>
</dbReference>
<dbReference type="EMBL" id="JAANBB010000302">
    <property type="protein sequence ID" value="KAF7544463.1"/>
    <property type="molecule type" value="Genomic_DNA"/>
</dbReference>
<dbReference type="OrthoDB" id="3546279at2759"/>
<evidence type="ECO:0000256" key="1">
    <source>
        <dbReference type="ARBA" id="ARBA00023242"/>
    </source>
</evidence>
<evidence type="ECO:0000313" key="3">
    <source>
        <dbReference type="Proteomes" id="UP000722485"/>
    </source>
</evidence>
<dbReference type="Pfam" id="PF11951">
    <property type="entry name" value="Fungal_trans_2"/>
    <property type="match status" value="1"/>
</dbReference>
<dbReference type="PANTHER" id="PTHR47784:SF5">
    <property type="entry name" value="STEROL UPTAKE CONTROL PROTEIN 2"/>
    <property type="match status" value="1"/>
</dbReference>
<dbReference type="GO" id="GO:0001228">
    <property type="term" value="F:DNA-binding transcription activator activity, RNA polymerase II-specific"/>
    <property type="evidence" value="ECO:0007669"/>
    <property type="project" value="TreeGrafter"/>
</dbReference>
<gene>
    <name evidence="2" type="ORF">G7Z17_g9928</name>
</gene>
<keyword evidence="3" id="KW-1185">Reference proteome</keyword>
<keyword evidence="1" id="KW-0539">Nucleus</keyword>
<reference evidence="2" key="1">
    <citation type="submission" date="2020-03" db="EMBL/GenBank/DDBJ databases">
        <title>Draft Genome Sequence of Cylindrodendrum hubeiense.</title>
        <authorList>
            <person name="Buettner E."/>
            <person name="Kellner H."/>
        </authorList>
    </citation>
    <scope>NUCLEOTIDE SEQUENCE</scope>
    <source>
        <strain evidence="2">IHI 201604</strain>
    </source>
</reference>
<accession>A0A9P5GZJ8</accession>